<accession>A0ABU1VVK3</accession>
<comment type="caution">
    <text evidence="1">The sequence shown here is derived from an EMBL/GenBank/DDBJ whole genome shotgun (WGS) entry which is preliminary data.</text>
</comment>
<organism evidence="1 2">
    <name type="scientific">Rheinheimera soli</name>
    <dbReference type="NCBI Taxonomy" id="443616"/>
    <lineage>
        <taxon>Bacteria</taxon>
        <taxon>Pseudomonadati</taxon>
        <taxon>Pseudomonadota</taxon>
        <taxon>Gammaproteobacteria</taxon>
        <taxon>Chromatiales</taxon>
        <taxon>Chromatiaceae</taxon>
        <taxon>Rheinheimera</taxon>
    </lineage>
</organism>
<gene>
    <name evidence="1" type="ORF">J2W69_000659</name>
</gene>
<dbReference type="EMBL" id="JAVDWR010000001">
    <property type="protein sequence ID" value="MDR7119744.1"/>
    <property type="molecule type" value="Genomic_DNA"/>
</dbReference>
<evidence type="ECO:0000313" key="2">
    <source>
        <dbReference type="Proteomes" id="UP001257909"/>
    </source>
</evidence>
<proteinExistence type="predicted"/>
<reference evidence="1 2" key="1">
    <citation type="submission" date="2023-07" db="EMBL/GenBank/DDBJ databases">
        <title>Sorghum-associated microbial communities from plants grown in Nebraska, USA.</title>
        <authorList>
            <person name="Schachtman D."/>
        </authorList>
    </citation>
    <scope>NUCLEOTIDE SEQUENCE [LARGE SCALE GENOMIC DNA]</scope>
    <source>
        <strain evidence="1 2">4138</strain>
    </source>
</reference>
<dbReference type="RefSeq" id="WP_310274533.1">
    <property type="nucleotide sequence ID" value="NZ_JAVDWR010000001.1"/>
</dbReference>
<dbReference type="Proteomes" id="UP001257909">
    <property type="component" value="Unassembled WGS sequence"/>
</dbReference>
<evidence type="ECO:0000313" key="1">
    <source>
        <dbReference type="EMBL" id="MDR7119744.1"/>
    </source>
</evidence>
<sequence>MNIKELDRLLQSWGCFWAGKEALQGYANTSVTERCCEVMRTGIWVSSDKHLFSHHAESIFVPEWVGQIDKVVEQLEVHERQIINRFYIKKAKLLKTEWPKLWQAQAAVLSLY</sequence>
<keyword evidence="2" id="KW-1185">Reference proteome</keyword>
<name>A0ABU1VVK3_9GAMM</name>
<protein>
    <submittedName>
        <fullName evidence="1">Uncharacterized protein</fullName>
    </submittedName>
</protein>